<evidence type="ECO:0000313" key="20">
    <source>
        <dbReference type="Proteomes" id="UP000009145"/>
    </source>
</evidence>
<dbReference type="Gene3D" id="3.40.50.300">
    <property type="entry name" value="P-loop containing nucleotide triphosphate hydrolases"/>
    <property type="match status" value="2"/>
</dbReference>
<sequence>MTLLDAKTVNLSGSNLIEASAGTGKTFTLAELYCRFVIEEQLEVSQILVVTYTRAATEELRSRLRRRLVEARDALLAQDVSTKTERHRLQVAIQSFDEAAIYTIHGFCQRVLQDFAFESGHYFDMEMVTDEQAIKQTVVDDFWRRVISEVDPAFARYLLQQKQTPESLLAAVGHLSGKPFLKFLPLQMVDVEFAYRQAQTDFIALKKCWWAQRDEVVQTVSDTDLLNGNQYRKTSVSKWLEALTNMIQSEVLPESLFQDFDRFTPSRLEAALKKGKKLPDNDFWQQAEQFLTSHQHLVASWSLKLQYLRRQLADYLMTELPKRKRQNKVQAFDDLLINLQSALDGVHGGQLVTRIRQQFRAALIDEFQDTDPVQYDCFRRLFQKSELPVFFVGDPKQAIYSFRGADIFTYLEAKRASANEFNLDTNWRSHPLLVDAVNQLFQQVETPFRYADIPFIPVKAERKPTSVLCHADHSLSALAFWWHDTGGKVADKGSMQRWAADHTADDIAALLNDSASGKVQLTTDNRSRRLNGGDIAVLVRNHQQASDIQQALRKRGVNSVLQSRDNVFHSPQARMLEQVLMAIAHPSDDVLISTALATPLFADTALTLYHKQQNEADWQQVTDYFLSVHQRWQQTGFISMFRRLMVEQNVASRLLANPDGERQLTNLLHLAELTQICASRHNHAMEAVLTWLASQRQASGETQETTQIRLESDEQLVKVVTIHTSKGLEYPIVYCPFLWHVGKPRQKPAVISFHREEDNQACVAFGEPEMSQAELAYENEEKAESLRLLYVALTRARERCVINWAAVREVEKSALFSLLHAHHTTPEPAQMRDELQQFILRNPVAMTLTALSQSSKTTSLLASQDNDLIWQARRFTASIKPVWQVGSFTQLSRGFTSEKPDHDADFVVPASHVEVTHSFDQFSFPRGAQAGTCLHSIFEHWDFQNTGSDWQEIVTKNLRQHGIQKGWVPTVMTWLQSVVLTPLSPVSHLTLASIPTTKRLDEMAFYFPVNALTVGRLKAALMPHANAMPILKPVLAQLNFKMLQGFMKGFIDLVFESEGQFYIVDYKSNFLGNHPNQYQQAALEEAMITHHYPLQYLIYSLALHRYLKTRISRYDPDQHFGGVYYLFIRGMQPDWGQSGVFFDRPSSTLLDALDRCMIEVTDV</sequence>
<keyword evidence="3 15" id="KW-0547">Nucleotide-binding</keyword>
<dbReference type="SUPFAM" id="SSF52980">
    <property type="entry name" value="Restriction endonuclease-like"/>
    <property type="match status" value="1"/>
</dbReference>
<dbReference type="Gene3D" id="3.90.320.10">
    <property type="match status" value="1"/>
</dbReference>
<evidence type="ECO:0000259" key="17">
    <source>
        <dbReference type="PROSITE" id="PS51198"/>
    </source>
</evidence>
<evidence type="ECO:0000256" key="2">
    <source>
        <dbReference type="ARBA" id="ARBA00022723"/>
    </source>
</evidence>
<comment type="catalytic activity">
    <reaction evidence="14 15">
        <text>ATP + H2O = ADP + phosphate + H(+)</text>
        <dbReference type="Rhea" id="RHEA:13065"/>
        <dbReference type="ChEBI" id="CHEBI:15377"/>
        <dbReference type="ChEBI" id="CHEBI:15378"/>
        <dbReference type="ChEBI" id="CHEBI:30616"/>
        <dbReference type="ChEBI" id="CHEBI:43474"/>
        <dbReference type="ChEBI" id="CHEBI:456216"/>
        <dbReference type="EC" id="5.6.2.4"/>
    </reaction>
</comment>
<evidence type="ECO:0000313" key="19">
    <source>
        <dbReference type="EMBL" id="AFJ02288.1"/>
    </source>
</evidence>
<keyword evidence="12 15" id="KW-0413">Isomerase</keyword>
<dbReference type="GO" id="GO:0009338">
    <property type="term" value="C:exodeoxyribonuclease V complex"/>
    <property type="evidence" value="ECO:0007669"/>
    <property type="project" value="TreeGrafter"/>
</dbReference>
<evidence type="ECO:0000256" key="11">
    <source>
        <dbReference type="ARBA" id="ARBA00023204"/>
    </source>
</evidence>
<evidence type="ECO:0000256" key="5">
    <source>
        <dbReference type="ARBA" id="ARBA00022801"/>
    </source>
</evidence>
<dbReference type="InterPro" id="IPR014017">
    <property type="entry name" value="DNA_helicase_UvrD-like_C"/>
</dbReference>
<dbReference type="NCBIfam" id="TIGR00609">
    <property type="entry name" value="recB"/>
    <property type="match status" value="1"/>
</dbReference>
<dbReference type="InterPro" id="IPR011335">
    <property type="entry name" value="Restrct_endonuc-II-like"/>
</dbReference>
<organism evidence="19 20">
    <name type="scientific">Methylophaga frappieri (strain ATCC BAA-2434 / DSM 25690 / JAM7)</name>
    <dbReference type="NCBI Taxonomy" id="754477"/>
    <lineage>
        <taxon>Bacteria</taxon>
        <taxon>Pseudomonadati</taxon>
        <taxon>Pseudomonadota</taxon>
        <taxon>Gammaproteobacteria</taxon>
        <taxon>Thiotrichales</taxon>
        <taxon>Piscirickettsiaceae</taxon>
        <taxon>Methylophaga</taxon>
    </lineage>
</organism>
<feature type="domain" description="UvrD-like helicase C-terminal" evidence="18">
    <location>
        <begin position="458"/>
        <end position="727"/>
    </location>
</feature>
<dbReference type="Gene3D" id="1.10.3170.10">
    <property type="entry name" value="Recbcd, chain B, domain 2"/>
    <property type="match status" value="1"/>
</dbReference>
<feature type="binding site" evidence="15">
    <location>
        <position position="1052"/>
    </location>
    <ligand>
        <name>Mg(2+)</name>
        <dbReference type="ChEBI" id="CHEBI:18420"/>
    </ligand>
</feature>
<feature type="binding site" evidence="15">
    <location>
        <position position="1065"/>
    </location>
    <ligand>
        <name>Mg(2+)</name>
        <dbReference type="ChEBI" id="CHEBI:18420"/>
    </ligand>
</feature>
<dbReference type="AlphaFoldDB" id="I1YH95"/>
<keyword evidence="8 15" id="KW-0067">ATP-binding</keyword>
<dbReference type="PATRIC" id="fig|754477.3.peg.1113"/>
<gene>
    <name evidence="15" type="primary">recB</name>
    <name evidence="19" type="ordered locus">Q7C_1133</name>
</gene>
<feature type="active site" description="For nuclease activity" evidence="15">
    <location>
        <position position="1065"/>
    </location>
</feature>
<dbReference type="PROSITE" id="PS51198">
    <property type="entry name" value="UVRD_HELICASE_ATP_BIND"/>
    <property type="match status" value="1"/>
</dbReference>
<keyword evidence="10 15" id="KW-0238">DNA-binding</keyword>
<keyword evidence="6 15" id="KW-0347">Helicase</keyword>
<evidence type="ECO:0000256" key="8">
    <source>
        <dbReference type="ARBA" id="ARBA00022840"/>
    </source>
</evidence>
<protein>
    <recommendedName>
        <fullName evidence="15">RecBCD enzyme subunit RecB</fullName>
        <ecNumber evidence="15">3.1.11.5</ecNumber>
        <ecNumber evidence="15">5.6.2.4</ecNumber>
    </recommendedName>
    <alternativeName>
        <fullName evidence="15">DNA 3'-5' helicase subunit RecB</fullName>
    </alternativeName>
    <alternativeName>
        <fullName evidence="15">Exonuclease V subunit RecB</fullName>
        <shortName evidence="15">ExoV subunit RecB</shortName>
    </alternativeName>
    <alternativeName>
        <fullName evidence="15">Helicase/nuclease RecBCD subunit RecB</fullName>
    </alternativeName>
</protein>
<keyword evidence="20" id="KW-1185">Reference proteome</keyword>
<dbReference type="GO" id="GO:0043138">
    <property type="term" value="F:3'-5' DNA helicase activity"/>
    <property type="evidence" value="ECO:0007669"/>
    <property type="project" value="UniProtKB-UniRule"/>
</dbReference>
<evidence type="ECO:0000256" key="6">
    <source>
        <dbReference type="ARBA" id="ARBA00022806"/>
    </source>
</evidence>
<evidence type="ECO:0000256" key="14">
    <source>
        <dbReference type="ARBA" id="ARBA00048988"/>
    </source>
</evidence>
<evidence type="ECO:0000256" key="12">
    <source>
        <dbReference type="ARBA" id="ARBA00023235"/>
    </source>
</evidence>
<dbReference type="InterPro" id="IPR014016">
    <property type="entry name" value="UvrD-like_ATP-bd"/>
</dbReference>
<comment type="catalytic activity">
    <reaction evidence="13 15">
        <text>Couples ATP hydrolysis with the unwinding of duplex DNA by translocating in the 3'-5' direction.</text>
        <dbReference type="EC" id="5.6.2.4"/>
    </reaction>
</comment>
<evidence type="ECO:0000256" key="15">
    <source>
        <dbReference type="HAMAP-Rule" id="MF_01485"/>
    </source>
</evidence>
<evidence type="ECO:0000256" key="13">
    <source>
        <dbReference type="ARBA" id="ARBA00034617"/>
    </source>
</evidence>
<keyword evidence="9 15" id="KW-0460">Magnesium</keyword>
<comment type="cofactor">
    <cofactor evidence="15">
        <name>Mg(2+)</name>
        <dbReference type="ChEBI" id="CHEBI:18420"/>
    </cofactor>
    <text evidence="15">Binds 1 Mg(2+) ion per subunit.</text>
</comment>
<feature type="region of interest" description="DNA-binding and helicase activity, interacts with RecC" evidence="15">
    <location>
        <begin position="1"/>
        <end position="845"/>
    </location>
</feature>
<dbReference type="EC" id="5.6.2.4" evidence="15"/>
<keyword evidence="5 15" id="KW-0378">Hydrolase</keyword>
<keyword evidence="7 15" id="KW-0269">Exonuclease</keyword>
<dbReference type="PANTHER" id="PTHR11070:SF23">
    <property type="entry name" value="RECBCD ENZYME SUBUNIT RECB"/>
    <property type="match status" value="1"/>
</dbReference>
<dbReference type="STRING" id="754477.Q7C_1133"/>
<feature type="binding site" evidence="15">
    <location>
        <position position="935"/>
    </location>
    <ligand>
        <name>Mg(2+)</name>
        <dbReference type="ChEBI" id="CHEBI:18420"/>
    </ligand>
</feature>
<dbReference type="OrthoDB" id="9806690at2"/>
<evidence type="ECO:0000259" key="18">
    <source>
        <dbReference type="PROSITE" id="PS51217"/>
    </source>
</evidence>
<dbReference type="Gene3D" id="1.10.486.10">
    <property type="entry name" value="PCRA, domain 4"/>
    <property type="match status" value="1"/>
</dbReference>
<dbReference type="PANTHER" id="PTHR11070">
    <property type="entry name" value="UVRD / RECB / PCRA DNA HELICASE FAMILY MEMBER"/>
    <property type="match status" value="1"/>
</dbReference>
<dbReference type="InterPro" id="IPR027417">
    <property type="entry name" value="P-loop_NTPase"/>
</dbReference>
<dbReference type="HOGENOM" id="CLU_001114_6_1_6"/>
<dbReference type="HAMAP" id="MF_01485">
    <property type="entry name" value="RecB"/>
    <property type="match status" value="1"/>
</dbReference>
<dbReference type="eggNOG" id="COG1074">
    <property type="taxonomic scope" value="Bacteria"/>
</dbReference>
<dbReference type="EMBL" id="CP003380">
    <property type="protein sequence ID" value="AFJ02288.1"/>
    <property type="molecule type" value="Genomic_DNA"/>
</dbReference>
<dbReference type="GO" id="GO:0016887">
    <property type="term" value="F:ATP hydrolysis activity"/>
    <property type="evidence" value="ECO:0007669"/>
    <property type="project" value="RHEA"/>
</dbReference>
<evidence type="ECO:0000256" key="3">
    <source>
        <dbReference type="ARBA" id="ARBA00022741"/>
    </source>
</evidence>
<comment type="subunit">
    <text evidence="15">Heterotrimer of RecB, RecC and RecD. All subunits contribute to DNA-binding. Interacts with RecA.</text>
</comment>
<comment type="domain">
    <text evidence="15">The N-terminal DNA-binding domain is a ssDNA-dependent ATPase and has ATP-dependent 3'-5' helicase function. This domain interacts with RecC.</text>
</comment>
<dbReference type="Pfam" id="PF13361">
    <property type="entry name" value="UvrD_C"/>
    <property type="match status" value="1"/>
</dbReference>
<dbReference type="CDD" id="cd22352">
    <property type="entry name" value="RecB_C-like"/>
    <property type="match status" value="1"/>
</dbReference>
<dbReference type="GO" id="GO:0003677">
    <property type="term" value="F:DNA binding"/>
    <property type="evidence" value="ECO:0007669"/>
    <property type="project" value="UniProtKB-UniRule"/>
</dbReference>
<accession>I1YH95</accession>
<feature type="binding site" evidence="16">
    <location>
        <begin position="19"/>
        <end position="26"/>
    </location>
    <ligand>
        <name>ATP</name>
        <dbReference type="ChEBI" id="CHEBI:30616"/>
    </ligand>
</feature>
<dbReference type="GO" id="GO:0000287">
    <property type="term" value="F:magnesium ion binding"/>
    <property type="evidence" value="ECO:0007669"/>
    <property type="project" value="UniProtKB-UniRule"/>
</dbReference>
<dbReference type="EC" id="3.1.11.5" evidence="15"/>
<dbReference type="KEGG" id="mec:Q7C_1133"/>
<evidence type="ECO:0000256" key="16">
    <source>
        <dbReference type="PROSITE-ProRule" id="PRU00560"/>
    </source>
</evidence>
<dbReference type="InterPro" id="IPR011604">
    <property type="entry name" value="PDDEXK-like_dom_sf"/>
</dbReference>
<evidence type="ECO:0000256" key="10">
    <source>
        <dbReference type="ARBA" id="ARBA00023125"/>
    </source>
</evidence>
<dbReference type="GO" id="GO:0000724">
    <property type="term" value="P:double-strand break repair via homologous recombination"/>
    <property type="evidence" value="ECO:0007669"/>
    <property type="project" value="UniProtKB-UniRule"/>
</dbReference>
<dbReference type="SUPFAM" id="SSF52540">
    <property type="entry name" value="P-loop containing nucleoside triphosphate hydrolases"/>
    <property type="match status" value="1"/>
</dbReference>
<keyword evidence="1 15" id="KW-0540">Nuclease</keyword>
<dbReference type="GO" id="GO:0005829">
    <property type="term" value="C:cytosol"/>
    <property type="evidence" value="ECO:0007669"/>
    <property type="project" value="TreeGrafter"/>
</dbReference>
<evidence type="ECO:0000256" key="7">
    <source>
        <dbReference type="ARBA" id="ARBA00022839"/>
    </source>
</evidence>
<proteinExistence type="inferred from homology"/>
<dbReference type="GO" id="GO:0005524">
    <property type="term" value="F:ATP binding"/>
    <property type="evidence" value="ECO:0007669"/>
    <property type="project" value="UniProtKB-UniRule"/>
</dbReference>
<dbReference type="RefSeq" id="WP_014703708.1">
    <property type="nucleotide sequence ID" value="NC_017856.1"/>
</dbReference>
<name>I1YH95_METFJ</name>
<comment type="domain">
    <text evidence="15">The C-terminal domain has nuclease activity and interacts with RecD. It interacts with RecA, facilitating its loading onto ssDNA.</text>
</comment>
<feature type="region of interest" description="Nuclease activity, interacts with RecD and RecA" evidence="15">
    <location>
        <begin position="882"/>
        <end position="1163"/>
    </location>
</feature>
<dbReference type="Proteomes" id="UP000009145">
    <property type="component" value="Chromosome"/>
</dbReference>
<evidence type="ECO:0000256" key="1">
    <source>
        <dbReference type="ARBA" id="ARBA00022722"/>
    </source>
</evidence>
<dbReference type="InterPro" id="IPR004586">
    <property type="entry name" value="RecB"/>
</dbReference>
<evidence type="ECO:0000256" key="4">
    <source>
        <dbReference type="ARBA" id="ARBA00022763"/>
    </source>
</evidence>
<reference evidence="19 20" key="1">
    <citation type="journal article" date="2012" name="J. Bacteriol.">
        <title>Complete genome sequences of Methylophaga sp. strain JAM1 and Methylophaga sp. strain JAM7.</title>
        <authorList>
            <person name="Villeneuve C."/>
            <person name="Martineau C."/>
            <person name="Mauffrey F."/>
            <person name="Villemur R."/>
        </authorList>
    </citation>
    <scope>NUCLEOTIDE SEQUENCE [LARGE SCALE GENOMIC DNA]</scope>
    <source>
        <strain evidence="19 20">JAM7</strain>
    </source>
</reference>
<feature type="domain" description="UvrD-like helicase ATP-binding" evidence="17">
    <location>
        <begin position="1"/>
        <end position="430"/>
    </location>
</feature>
<comment type="miscellaneous">
    <text evidence="15">In the RecBCD complex, RecB has a slow 3'-5' helicase, an exonuclease activity and loads RecA onto ssDNA, RecD has a fast 5'-3' helicase activity, while RecC stimulates the ATPase and processivity of the RecB helicase and contributes to recognition of the Chi site.</text>
</comment>
<comment type="function">
    <text evidence="15">A helicase/nuclease that prepares dsDNA breaks (DSB) for recombinational DNA repair. Binds to DSBs and unwinds DNA via a highly rapid and processive ATP-dependent bidirectional helicase activity. Unwinds dsDNA until it encounters a Chi (crossover hotspot instigator) sequence from the 3' direction. Cuts ssDNA a few nucleotides 3' to the Chi site. The properties and activities of the enzyme are changed at Chi. The Chi-altered holoenzyme produces a long 3'-ssDNA overhang and facilitates RecA-binding to the ssDNA for homologous DNA recombination and repair. Holoenzyme degrades any linearized DNA that is unable to undergo homologous recombination. In the holoenzyme this subunit contributes ATPase, 3'-5' helicase, exonuclease activity and loads RecA onto ssDNA.</text>
</comment>
<keyword evidence="2 15" id="KW-0479">Metal-binding</keyword>
<dbReference type="PROSITE" id="PS51217">
    <property type="entry name" value="UVRD_HELICASE_CTER"/>
    <property type="match status" value="1"/>
</dbReference>
<dbReference type="GO" id="GO:0008854">
    <property type="term" value="F:exodeoxyribonuclease V activity"/>
    <property type="evidence" value="ECO:0007669"/>
    <property type="project" value="UniProtKB-EC"/>
</dbReference>
<keyword evidence="11 15" id="KW-0234">DNA repair</keyword>
<evidence type="ECO:0000256" key="9">
    <source>
        <dbReference type="ARBA" id="ARBA00022842"/>
    </source>
</evidence>
<dbReference type="InterPro" id="IPR000212">
    <property type="entry name" value="DNA_helicase_UvrD/REP"/>
</dbReference>
<comment type="similarity">
    <text evidence="15">Belongs to the helicase family. UvrD subfamily.</text>
</comment>
<comment type="catalytic activity">
    <reaction evidence="15">
        <text>Exonucleolytic cleavage (in the presence of ATP) in either 5'- to 3'- or 3'- to 5'-direction to yield 5'-phosphooligonucleotides.</text>
        <dbReference type="EC" id="3.1.11.5"/>
    </reaction>
</comment>
<dbReference type="Pfam" id="PF00580">
    <property type="entry name" value="UvrD-helicase"/>
    <property type="match status" value="1"/>
</dbReference>
<keyword evidence="4 15" id="KW-0227">DNA damage</keyword>